<sequence length="364" mass="40215">MQTNMARHFRSQLDELECRIGKMKTGEVTSMPSATKPDFIGRCIVVVPCLNEAEHIRALLEKLGAEARRFDLKIIVADGGSSDGTQQIVTEIMQSDPRVILLHNEKRIQSAAINLAVAAYGDGHDYLIRIDAHGKYPDDYCEKLLNEAQATGADSVVVGMATEGFGTFQKATALAQNSKLGNGGARHRLGAKGHWTDHGHHALMRVSMFREVGGYDEGFTHNEDAELDCRLKAAGARIWMTDKTFMVYYPRSSASALFKQYLGYGRGRAKNLLKHRMIPKLRQALPLMVLPVVAGVVLAALNWWAAVPAVLWMTICLGYGMWLAVGERNPYGPLASVSAMIMHLAWSTGFWLQLFGSRRRGDTP</sequence>
<protein>
    <submittedName>
        <fullName evidence="8">Succinoglycan biosynthesis protein ExoA</fullName>
    </submittedName>
</protein>
<feature type="domain" description="Glycosyltransferase 2-like" evidence="7">
    <location>
        <begin position="45"/>
        <end position="212"/>
    </location>
</feature>
<evidence type="ECO:0000256" key="5">
    <source>
        <dbReference type="ARBA" id="ARBA00023136"/>
    </source>
</evidence>
<comment type="subcellular location">
    <subcellularLocation>
        <location evidence="1">Cell membrane</location>
    </subcellularLocation>
</comment>
<keyword evidence="2" id="KW-1003">Cell membrane</keyword>
<dbReference type="CDD" id="cd02525">
    <property type="entry name" value="Succinoglycan_BP_ExoA"/>
    <property type="match status" value="1"/>
</dbReference>
<evidence type="ECO:0000313" key="9">
    <source>
        <dbReference type="Proteomes" id="UP000253324"/>
    </source>
</evidence>
<keyword evidence="6" id="KW-0812">Transmembrane</keyword>
<evidence type="ECO:0000256" key="4">
    <source>
        <dbReference type="ARBA" id="ARBA00022679"/>
    </source>
</evidence>
<reference evidence="8 9" key="1">
    <citation type="submission" date="2018-07" db="EMBL/GenBank/DDBJ databases">
        <title>Genomic Encyclopedia of Type Strains, Phase III (KMG-III): the genomes of soil and plant-associated and newly described type strains.</title>
        <authorList>
            <person name="Whitman W."/>
        </authorList>
    </citation>
    <scope>NUCLEOTIDE SEQUENCE [LARGE SCALE GENOMIC DNA]</scope>
    <source>
        <strain evidence="8 9">31-25a</strain>
    </source>
</reference>
<evidence type="ECO:0000256" key="3">
    <source>
        <dbReference type="ARBA" id="ARBA00022676"/>
    </source>
</evidence>
<evidence type="ECO:0000256" key="6">
    <source>
        <dbReference type="SAM" id="Phobius"/>
    </source>
</evidence>
<keyword evidence="5 6" id="KW-0472">Membrane</keyword>
<dbReference type="AlphaFoldDB" id="A0A368Z4M8"/>
<evidence type="ECO:0000256" key="1">
    <source>
        <dbReference type="ARBA" id="ARBA00004236"/>
    </source>
</evidence>
<keyword evidence="3" id="KW-0328">Glycosyltransferase</keyword>
<dbReference type="Pfam" id="PF00535">
    <property type="entry name" value="Glycos_transf_2"/>
    <property type="match status" value="1"/>
</dbReference>
<dbReference type="EMBL" id="QPJM01000001">
    <property type="protein sequence ID" value="RCW87405.1"/>
    <property type="molecule type" value="Genomic_DNA"/>
</dbReference>
<proteinExistence type="predicted"/>
<dbReference type="Gene3D" id="3.90.550.10">
    <property type="entry name" value="Spore Coat Polysaccharide Biosynthesis Protein SpsA, Chain A"/>
    <property type="match status" value="1"/>
</dbReference>
<feature type="transmembrane region" description="Helical" evidence="6">
    <location>
        <begin position="337"/>
        <end position="356"/>
    </location>
</feature>
<name>A0A368Z4M8_9HYPH</name>
<comment type="caution">
    <text evidence="8">The sequence shown here is derived from an EMBL/GenBank/DDBJ whole genome shotgun (WGS) entry which is preliminary data.</text>
</comment>
<feature type="transmembrane region" description="Helical" evidence="6">
    <location>
        <begin position="284"/>
        <end position="303"/>
    </location>
</feature>
<keyword evidence="4" id="KW-0808">Transferase</keyword>
<organism evidence="8 9">
    <name type="scientific">Phyllobacterium bourgognense</name>
    <dbReference type="NCBI Taxonomy" id="314236"/>
    <lineage>
        <taxon>Bacteria</taxon>
        <taxon>Pseudomonadati</taxon>
        <taxon>Pseudomonadota</taxon>
        <taxon>Alphaproteobacteria</taxon>
        <taxon>Hyphomicrobiales</taxon>
        <taxon>Phyllobacteriaceae</taxon>
        <taxon>Phyllobacterium</taxon>
    </lineage>
</organism>
<evidence type="ECO:0000313" key="8">
    <source>
        <dbReference type="EMBL" id="RCW87405.1"/>
    </source>
</evidence>
<dbReference type="PANTHER" id="PTHR43646">
    <property type="entry name" value="GLYCOSYLTRANSFERASE"/>
    <property type="match status" value="1"/>
</dbReference>
<feature type="transmembrane region" description="Helical" evidence="6">
    <location>
        <begin position="309"/>
        <end position="325"/>
    </location>
</feature>
<gene>
    <name evidence="8" type="ORF">C7476_101167</name>
</gene>
<accession>A0A368Z4M8</accession>
<keyword evidence="9" id="KW-1185">Reference proteome</keyword>
<dbReference type="SUPFAM" id="SSF53448">
    <property type="entry name" value="Nucleotide-diphospho-sugar transferases"/>
    <property type="match status" value="1"/>
</dbReference>
<dbReference type="GO" id="GO:0016757">
    <property type="term" value="F:glycosyltransferase activity"/>
    <property type="evidence" value="ECO:0007669"/>
    <property type="project" value="UniProtKB-KW"/>
</dbReference>
<dbReference type="Proteomes" id="UP000253324">
    <property type="component" value="Unassembled WGS sequence"/>
</dbReference>
<dbReference type="PANTHER" id="PTHR43646:SF2">
    <property type="entry name" value="GLYCOSYLTRANSFERASE 2-LIKE DOMAIN-CONTAINING PROTEIN"/>
    <property type="match status" value="1"/>
</dbReference>
<evidence type="ECO:0000259" key="7">
    <source>
        <dbReference type="Pfam" id="PF00535"/>
    </source>
</evidence>
<dbReference type="InterPro" id="IPR001173">
    <property type="entry name" value="Glyco_trans_2-like"/>
</dbReference>
<dbReference type="GO" id="GO:0005886">
    <property type="term" value="C:plasma membrane"/>
    <property type="evidence" value="ECO:0007669"/>
    <property type="project" value="UniProtKB-SubCell"/>
</dbReference>
<keyword evidence="6" id="KW-1133">Transmembrane helix</keyword>
<evidence type="ECO:0000256" key="2">
    <source>
        <dbReference type="ARBA" id="ARBA00022475"/>
    </source>
</evidence>
<dbReference type="OrthoDB" id="8416156at2"/>
<dbReference type="InterPro" id="IPR029044">
    <property type="entry name" value="Nucleotide-diphossugar_trans"/>
</dbReference>